<reference evidence="3" key="1">
    <citation type="submission" date="2014-04" db="EMBL/GenBank/DDBJ databases">
        <title>Evolutionary Origins and Diversification of the Mycorrhizal Mutualists.</title>
        <authorList>
            <consortium name="DOE Joint Genome Institute"/>
            <consortium name="Mycorrhizal Genomics Consortium"/>
            <person name="Kohler A."/>
            <person name="Kuo A."/>
            <person name="Nagy L.G."/>
            <person name="Floudas D."/>
            <person name="Copeland A."/>
            <person name="Barry K.W."/>
            <person name="Cichocki N."/>
            <person name="Veneault-Fourrey C."/>
            <person name="LaButti K."/>
            <person name="Lindquist E.A."/>
            <person name="Lipzen A."/>
            <person name="Lundell T."/>
            <person name="Morin E."/>
            <person name="Murat C."/>
            <person name="Riley R."/>
            <person name="Ohm R."/>
            <person name="Sun H."/>
            <person name="Tunlid A."/>
            <person name="Henrissat B."/>
            <person name="Grigoriev I.V."/>
            <person name="Hibbett D.S."/>
            <person name="Martin F."/>
        </authorList>
    </citation>
    <scope>NUCLEOTIDE SEQUENCE [LARGE SCALE GENOMIC DNA]</scope>
    <source>
        <strain evidence="3">FD-334 SS-4</strain>
    </source>
</reference>
<dbReference type="Proteomes" id="UP000054270">
    <property type="component" value="Unassembled WGS sequence"/>
</dbReference>
<dbReference type="OMA" id="RKCRLYP"/>
<protein>
    <submittedName>
        <fullName evidence="2">Uncharacterized protein</fullName>
    </submittedName>
</protein>
<keyword evidence="3" id="KW-1185">Reference proteome</keyword>
<gene>
    <name evidence="2" type="ORF">HYPSUDRAFT_166731</name>
</gene>
<feature type="region of interest" description="Disordered" evidence="1">
    <location>
        <begin position="163"/>
        <end position="273"/>
    </location>
</feature>
<name>A0A0D2NWD6_HYPSF</name>
<organism evidence="2 3">
    <name type="scientific">Hypholoma sublateritium (strain FD-334 SS-4)</name>
    <dbReference type="NCBI Taxonomy" id="945553"/>
    <lineage>
        <taxon>Eukaryota</taxon>
        <taxon>Fungi</taxon>
        <taxon>Dikarya</taxon>
        <taxon>Basidiomycota</taxon>
        <taxon>Agaricomycotina</taxon>
        <taxon>Agaricomycetes</taxon>
        <taxon>Agaricomycetidae</taxon>
        <taxon>Agaricales</taxon>
        <taxon>Agaricineae</taxon>
        <taxon>Strophariaceae</taxon>
        <taxon>Hypholoma</taxon>
    </lineage>
</organism>
<sequence>MSDLLSNFNCLDELTQVIYQGICKFVVVSAVSDDAWNVHVGLSGQQGRWWRGSWTEEDVRLHFEPELSDDHLESCAEKLVECFIQGNVCISDWSAEKDAVIKFTLGPTSAKPTHVPLTEMSAVEAAAYATQVLTDIALQAQSRKCRLYPSTLDYPAEAPVLKSDQSIPLKQREKSPDTTAAFKTKERSTNESGSSHRMHAGRAPKPLASMPALKAGQPDLKASTSRSTSKNSVTPLPHKPVAALARRAKGASLANPNKRARKYQAIEFESDAE</sequence>
<dbReference type="AlphaFoldDB" id="A0A0D2NWD6"/>
<evidence type="ECO:0000313" key="3">
    <source>
        <dbReference type="Proteomes" id="UP000054270"/>
    </source>
</evidence>
<dbReference type="OrthoDB" id="3164380at2759"/>
<feature type="compositionally biased region" description="Polar residues" evidence="1">
    <location>
        <begin position="222"/>
        <end position="234"/>
    </location>
</feature>
<evidence type="ECO:0000256" key="1">
    <source>
        <dbReference type="SAM" id="MobiDB-lite"/>
    </source>
</evidence>
<proteinExistence type="predicted"/>
<evidence type="ECO:0000313" key="2">
    <source>
        <dbReference type="EMBL" id="KJA20801.1"/>
    </source>
</evidence>
<accession>A0A0D2NWD6</accession>
<dbReference type="EMBL" id="KN817564">
    <property type="protein sequence ID" value="KJA20801.1"/>
    <property type="molecule type" value="Genomic_DNA"/>
</dbReference>